<dbReference type="WBParaSite" id="nRc.2.0.1.t42763-RA">
    <property type="protein sequence ID" value="nRc.2.0.1.t42763-RA"/>
    <property type="gene ID" value="nRc.2.0.1.g42763"/>
</dbReference>
<protein>
    <submittedName>
        <fullName evidence="2">Uncharacterized protein</fullName>
    </submittedName>
</protein>
<evidence type="ECO:0000313" key="2">
    <source>
        <dbReference type="WBParaSite" id="nRc.2.0.1.t42763-RA"/>
    </source>
</evidence>
<name>A0A915KWB0_ROMCU</name>
<keyword evidence="1" id="KW-1185">Reference proteome</keyword>
<organism evidence="1 2">
    <name type="scientific">Romanomermis culicivorax</name>
    <name type="common">Nematode worm</name>
    <dbReference type="NCBI Taxonomy" id="13658"/>
    <lineage>
        <taxon>Eukaryota</taxon>
        <taxon>Metazoa</taxon>
        <taxon>Ecdysozoa</taxon>
        <taxon>Nematoda</taxon>
        <taxon>Enoplea</taxon>
        <taxon>Dorylaimia</taxon>
        <taxon>Mermithida</taxon>
        <taxon>Mermithoidea</taxon>
        <taxon>Mermithidae</taxon>
        <taxon>Romanomermis</taxon>
    </lineage>
</organism>
<dbReference type="AlphaFoldDB" id="A0A915KWB0"/>
<dbReference type="Proteomes" id="UP000887565">
    <property type="component" value="Unplaced"/>
</dbReference>
<evidence type="ECO:0000313" key="1">
    <source>
        <dbReference type="Proteomes" id="UP000887565"/>
    </source>
</evidence>
<accession>A0A915KWB0</accession>
<reference evidence="2" key="1">
    <citation type="submission" date="2022-11" db="UniProtKB">
        <authorList>
            <consortium name="WormBaseParasite"/>
        </authorList>
    </citation>
    <scope>IDENTIFICATION</scope>
</reference>
<sequence>MYGKTEIHVQVVYKGEKVSSSRRFSIAVISDRRLALRSSKATISDRLASNLHFFARRDIRDDSLYFKRRPMSSSRCSMAIISTWKGVVDIAELCSKTTISDASAV</sequence>
<proteinExistence type="predicted"/>